<dbReference type="InterPro" id="IPR002668">
    <property type="entry name" value="CNT_N_dom"/>
</dbReference>
<evidence type="ECO:0000313" key="12">
    <source>
        <dbReference type="Proteomes" id="UP001224392"/>
    </source>
</evidence>
<evidence type="ECO:0000256" key="5">
    <source>
        <dbReference type="ARBA" id="ARBA00022989"/>
    </source>
</evidence>
<feature type="transmembrane region" description="Helical" evidence="7">
    <location>
        <begin position="86"/>
        <end position="111"/>
    </location>
</feature>
<evidence type="ECO:0000259" key="9">
    <source>
        <dbReference type="Pfam" id="PF07662"/>
    </source>
</evidence>
<dbReference type="PANTHER" id="PTHR10590:SF4">
    <property type="entry name" value="SOLUTE CARRIER FAMILY 28 MEMBER 3"/>
    <property type="match status" value="1"/>
</dbReference>
<comment type="subcellular location">
    <subcellularLocation>
        <location evidence="1">Cell membrane</location>
        <topology evidence="1">Multi-pass membrane protein</topology>
    </subcellularLocation>
</comment>
<comment type="similarity">
    <text evidence="2 7">Belongs to the concentrative nucleoside transporter (CNT) (TC 2.A.41) family.</text>
</comment>
<dbReference type="Pfam" id="PF07670">
    <property type="entry name" value="Gate"/>
    <property type="match status" value="1"/>
</dbReference>
<evidence type="ECO:0000313" key="11">
    <source>
        <dbReference type="EMBL" id="GMG86875.1"/>
    </source>
</evidence>
<feature type="domain" description="Concentrative nucleoside transporter N-terminal" evidence="8">
    <location>
        <begin position="5"/>
        <end position="77"/>
    </location>
</feature>
<dbReference type="InterPro" id="IPR008276">
    <property type="entry name" value="C_nuclsd_transpt"/>
</dbReference>
<dbReference type="Proteomes" id="UP001224392">
    <property type="component" value="Unassembled WGS sequence"/>
</dbReference>
<feature type="transmembrane region" description="Helical" evidence="7">
    <location>
        <begin position="28"/>
        <end position="46"/>
    </location>
</feature>
<evidence type="ECO:0000256" key="2">
    <source>
        <dbReference type="ARBA" id="ARBA00009033"/>
    </source>
</evidence>
<evidence type="ECO:0000256" key="7">
    <source>
        <dbReference type="RuleBase" id="RU362018"/>
    </source>
</evidence>
<keyword evidence="7" id="KW-0813">Transport</keyword>
<feature type="transmembrane region" description="Helical" evidence="7">
    <location>
        <begin position="166"/>
        <end position="187"/>
    </location>
</feature>
<feature type="transmembrane region" description="Helical" evidence="7">
    <location>
        <begin position="256"/>
        <end position="279"/>
    </location>
</feature>
<gene>
    <name evidence="11" type="ORF">MNKW57_11960</name>
</gene>
<dbReference type="RefSeq" id="WP_285763489.1">
    <property type="nucleotide sequence ID" value="NZ_BSYJ01000002.1"/>
</dbReference>
<keyword evidence="4 7" id="KW-0812">Transmembrane</keyword>
<feature type="transmembrane region" description="Helical" evidence="7">
    <location>
        <begin position="345"/>
        <end position="371"/>
    </location>
</feature>
<evidence type="ECO:0000256" key="4">
    <source>
        <dbReference type="ARBA" id="ARBA00022692"/>
    </source>
</evidence>
<dbReference type="PANTHER" id="PTHR10590">
    <property type="entry name" value="SODIUM/NUCLEOSIDE COTRANSPORTER"/>
    <property type="match status" value="1"/>
</dbReference>
<evidence type="ECO:0000256" key="1">
    <source>
        <dbReference type="ARBA" id="ARBA00004651"/>
    </source>
</evidence>
<dbReference type="InterPro" id="IPR011642">
    <property type="entry name" value="Gate_dom"/>
</dbReference>
<comment type="caution">
    <text evidence="11">The sequence shown here is derived from an EMBL/GenBank/DDBJ whole genome shotgun (WGS) entry which is preliminary data.</text>
</comment>
<keyword evidence="6 7" id="KW-0472">Membrane</keyword>
<reference evidence="11 12" key="1">
    <citation type="submission" date="2023-04" db="EMBL/GenBank/DDBJ databases">
        <title>Marinobulbifer ophiurae gen. nov., sp. Nov., isolate from tissue of brittle star Ophioplocus japonicus.</title>
        <authorList>
            <person name="Kawano K."/>
            <person name="Sawayama S."/>
            <person name="Nakagawa S."/>
        </authorList>
    </citation>
    <scope>NUCLEOTIDE SEQUENCE [LARGE SCALE GENOMIC DNA]</scope>
    <source>
        <strain evidence="11 12">NKW57</strain>
    </source>
</reference>
<protein>
    <recommendedName>
        <fullName evidence="7">Nucleoside permease</fullName>
    </recommendedName>
</protein>
<dbReference type="Pfam" id="PF01773">
    <property type="entry name" value="Nucleos_tra2_N"/>
    <property type="match status" value="1"/>
</dbReference>
<keyword evidence="3" id="KW-1003">Cell membrane</keyword>
<keyword evidence="5 7" id="KW-1133">Transmembrane helix</keyword>
<dbReference type="Pfam" id="PF07662">
    <property type="entry name" value="Nucleos_tra2_C"/>
    <property type="match status" value="1"/>
</dbReference>
<feature type="transmembrane region" description="Helical" evidence="7">
    <location>
        <begin position="291"/>
        <end position="308"/>
    </location>
</feature>
<evidence type="ECO:0000259" key="8">
    <source>
        <dbReference type="Pfam" id="PF01773"/>
    </source>
</evidence>
<accession>A0ABQ6LXR6</accession>
<evidence type="ECO:0000256" key="3">
    <source>
        <dbReference type="ARBA" id="ARBA00022475"/>
    </source>
</evidence>
<organism evidence="11 12">
    <name type="scientific">Biformimicrobium ophioploci</name>
    <dbReference type="NCBI Taxonomy" id="3036711"/>
    <lineage>
        <taxon>Bacteria</taxon>
        <taxon>Pseudomonadati</taxon>
        <taxon>Pseudomonadota</taxon>
        <taxon>Gammaproteobacteria</taxon>
        <taxon>Cellvibrionales</taxon>
        <taxon>Microbulbiferaceae</taxon>
        <taxon>Biformimicrobium</taxon>
    </lineage>
</organism>
<evidence type="ECO:0000259" key="10">
    <source>
        <dbReference type="Pfam" id="PF07670"/>
    </source>
</evidence>
<feature type="domain" description="Concentrative nucleoside transporter C-terminal" evidence="9">
    <location>
        <begin position="194"/>
        <end position="401"/>
    </location>
</feature>
<dbReference type="EMBL" id="BSYJ01000002">
    <property type="protein sequence ID" value="GMG86875.1"/>
    <property type="molecule type" value="Genomic_DNA"/>
</dbReference>
<dbReference type="InterPro" id="IPR011657">
    <property type="entry name" value="CNT_C_dom"/>
</dbReference>
<evidence type="ECO:0000256" key="6">
    <source>
        <dbReference type="ARBA" id="ARBA00023136"/>
    </source>
</evidence>
<name>A0ABQ6LXR6_9GAMM</name>
<keyword evidence="12" id="KW-1185">Reference proteome</keyword>
<dbReference type="NCBIfam" id="TIGR00804">
    <property type="entry name" value="nupC"/>
    <property type="match status" value="1"/>
</dbReference>
<proteinExistence type="inferred from homology"/>
<comment type="caution">
    <text evidence="7">Lacks conserved residue(s) required for the propagation of feature annotation.</text>
</comment>
<feature type="domain" description="Nucleoside transporter/FeoB GTPase Gate" evidence="10">
    <location>
        <begin position="91"/>
        <end position="189"/>
    </location>
</feature>
<sequence>MISILGIIVLLGIAVALSSNRRAINLRTVLGAFAIQASFAALVLYFPMGRDGLAAAAGAVQHVIDYANTGIEFLFGNVMPDPAGPLGFVFAIKVLPVVVFLSALMSILYYFGIMQRVVGFLGGLIKRALGTSQPESLSATANIFVGQTEAPLVVRPYIERMTNSELFAVMTGGLASIAGAVMAGYAAMGVDLKYLIAASFMAAPGGLLMAKIMMPETDTPVPIDEHIAFDETDKPSNAIDAAASGALTGMQLAMNIGAMLVAFIALIALLNGMIGWVAGLFDVEGITLERILGYVFAPLAFLMGTPWSEAMQTGSLIGQKIVLNEFVAYVEFIKMKDSMSEHAQIIATFALCGFANLSSIAMLLGGLGGLAPSRRHDIARMGIRAVIAGTLSNLMSAVLAGLFLSLS</sequence>
<dbReference type="InterPro" id="IPR018270">
    <property type="entry name" value="C_nuclsd_transpt_met_bac"/>
</dbReference>
<feature type="transmembrane region" description="Helical" evidence="7">
    <location>
        <begin position="383"/>
        <end position="406"/>
    </location>
</feature>